<reference evidence="1" key="1">
    <citation type="submission" date="2015-04" db="UniProtKB">
        <authorList>
            <consortium name="EnsemblPlants"/>
        </authorList>
    </citation>
    <scope>IDENTIFICATION</scope>
</reference>
<reference evidence="1" key="2">
    <citation type="submission" date="2018-05" db="EMBL/GenBank/DDBJ databases">
        <title>OmerRS3 (Oryza meridionalis Reference Sequence Version 3).</title>
        <authorList>
            <person name="Zhang J."/>
            <person name="Kudrna D."/>
            <person name="Lee S."/>
            <person name="Talag J."/>
            <person name="Welchert J."/>
            <person name="Wing R.A."/>
        </authorList>
    </citation>
    <scope>NUCLEOTIDE SEQUENCE [LARGE SCALE GENOMIC DNA]</scope>
    <source>
        <strain evidence="1">cv. OR44</strain>
    </source>
</reference>
<sequence length="85" mass="9219">MELLPEWSNMELEPVNVGYYDGRDGALVGVDKRGTRMSKLSATSSGVAWTVENLLTTATGDELWCGAWTVEDLLNVENVAAGDEL</sequence>
<evidence type="ECO:0000313" key="2">
    <source>
        <dbReference type="Proteomes" id="UP000008021"/>
    </source>
</evidence>
<organism evidence="1">
    <name type="scientific">Oryza meridionalis</name>
    <dbReference type="NCBI Taxonomy" id="40149"/>
    <lineage>
        <taxon>Eukaryota</taxon>
        <taxon>Viridiplantae</taxon>
        <taxon>Streptophyta</taxon>
        <taxon>Embryophyta</taxon>
        <taxon>Tracheophyta</taxon>
        <taxon>Spermatophyta</taxon>
        <taxon>Magnoliopsida</taxon>
        <taxon>Liliopsida</taxon>
        <taxon>Poales</taxon>
        <taxon>Poaceae</taxon>
        <taxon>BOP clade</taxon>
        <taxon>Oryzoideae</taxon>
        <taxon>Oryzeae</taxon>
        <taxon>Oryzinae</taxon>
        <taxon>Oryza</taxon>
    </lineage>
</organism>
<name>A0A0E0C7M8_9ORYZ</name>
<keyword evidence="2" id="KW-1185">Reference proteome</keyword>
<evidence type="ECO:0000313" key="1">
    <source>
        <dbReference type="EnsemblPlants" id="OMERI01G27770.1"/>
    </source>
</evidence>
<proteinExistence type="predicted"/>
<dbReference type="HOGENOM" id="CLU_156839_0_0_1"/>
<dbReference type="EnsemblPlants" id="OMERI01G27770.1">
    <property type="protein sequence ID" value="OMERI01G27770.1"/>
    <property type="gene ID" value="OMERI01G27770"/>
</dbReference>
<dbReference type="Proteomes" id="UP000008021">
    <property type="component" value="Chromosome 1"/>
</dbReference>
<dbReference type="AlphaFoldDB" id="A0A0E0C7M8"/>
<dbReference type="Gramene" id="OMERI01G27770.1">
    <property type="protein sequence ID" value="OMERI01G27770.1"/>
    <property type="gene ID" value="OMERI01G27770"/>
</dbReference>
<protein>
    <submittedName>
        <fullName evidence="1">Uncharacterized protein</fullName>
    </submittedName>
</protein>
<accession>A0A0E0C7M8</accession>